<dbReference type="SUPFAM" id="SSF51316">
    <property type="entry name" value="Mss4-like"/>
    <property type="match status" value="1"/>
</dbReference>
<dbReference type="EMBL" id="JAVQLW010000003">
    <property type="protein sequence ID" value="MDS9469435.1"/>
    <property type="molecule type" value="Genomic_DNA"/>
</dbReference>
<reference evidence="7" key="1">
    <citation type="submission" date="2023-07" db="EMBL/GenBank/DDBJ databases">
        <title>Paracoccus sp. MBLB3053 whole genome sequence.</title>
        <authorList>
            <person name="Hwang C.Y."/>
            <person name="Cho E.-S."/>
            <person name="Seo M.-J."/>
        </authorList>
    </citation>
    <scope>NUCLEOTIDE SEQUENCE [LARGE SCALE GENOMIC DNA]</scope>
    <source>
        <strain evidence="7">MBLB3053</strain>
    </source>
</reference>
<dbReference type="Gene3D" id="3.90.1590.10">
    <property type="entry name" value="glutathione-dependent formaldehyde- activating enzyme (gfa)"/>
    <property type="match status" value="1"/>
</dbReference>
<dbReference type="PANTHER" id="PTHR33337">
    <property type="entry name" value="GFA DOMAIN-CONTAINING PROTEIN"/>
    <property type="match status" value="1"/>
</dbReference>
<comment type="caution">
    <text evidence="6">The sequence shown here is derived from an EMBL/GenBank/DDBJ whole genome shotgun (WGS) entry which is preliminary data.</text>
</comment>
<evidence type="ECO:0000313" key="6">
    <source>
        <dbReference type="EMBL" id="MDS9469435.1"/>
    </source>
</evidence>
<accession>A0ABU2HWK7</accession>
<gene>
    <name evidence="6" type="ORF">RGQ15_17870</name>
</gene>
<dbReference type="Pfam" id="PF04828">
    <property type="entry name" value="GFA"/>
    <property type="match status" value="1"/>
</dbReference>
<name>A0ABU2HWK7_9RHOB</name>
<feature type="domain" description="CENP-V/GFA" evidence="5">
    <location>
        <begin position="1"/>
        <end position="120"/>
    </location>
</feature>
<keyword evidence="4" id="KW-0456">Lyase</keyword>
<evidence type="ECO:0000256" key="3">
    <source>
        <dbReference type="ARBA" id="ARBA00022833"/>
    </source>
</evidence>
<protein>
    <submittedName>
        <fullName evidence="6">GFA family protein</fullName>
    </submittedName>
</protein>
<dbReference type="InterPro" id="IPR006913">
    <property type="entry name" value="CENP-V/GFA"/>
</dbReference>
<comment type="similarity">
    <text evidence="1">Belongs to the Gfa family.</text>
</comment>
<evidence type="ECO:0000256" key="4">
    <source>
        <dbReference type="ARBA" id="ARBA00023239"/>
    </source>
</evidence>
<evidence type="ECO:0000313" key="7">
    <source>
        <dbReference type="Proteomes" id="UP001269144"/>
    </source>
</evidence>
<sequence length="155" mass="17446">MQGHCPCGTVRYELAAEPLIVHCCHCTWCQRETGSAFVLNALIETRHVVLECGSVEYDILPSESGQGQKVARCVTCHGILWSHYADSGPRLAFVRVGTLESARLVKPDVHIFALSAHPWVLLSSEVPVFREFYDRAAIWTPEALARRESELRRRD</sequence>
<dbReference type="RefSeq" id="WP_311162062.1">
    <property type="nucleotide sequence ID" value="NZ_JAVQLW010000003.1"/>
</dbReference>
<dbReference type="Proteomes" id="UP001269144">
    <property type="component" value="Unassembled WGS sequence"/>
</dbReference>
<dbReference type="PROSITE" id="PS51891">
    <property type="entry name" value="CENP_V_GFA"/>
    <property type="match status" value="1"/>
</dbReference>
<dbReference type="InterPro" id="IPR011057">
    <property type="entry name" value="Mss4-like_sf"/>
</dbReference>
<keyword evidence="7" id="KW-1185">Reference proteome</keyword>
<evidence type="ECO:0000256" key="2">
    <source>
        <dbReference type="ARBA" id="ARBA00022723"/>
    </source>
</evidence>
<organism evidence="6 7">
    <name type="scientific">Paracoccus aurantius</name>
    <dbReference type="NCBI Taxonomy" id="3073814"/>
    <lineage>
        <taxon>Bacteria</taxon>
        <taxon>Pseudomonadati</taxon>
        <taxon>Pseudomonadota</taxon>
        <taxon>Alphaproteobacteria</taxon>
        <taxon>Rhodobacterales</taxon>
        <taxon>Paracoccaceae</taxon>
        <taxon>Paracoccus</taxon>
    </lineage>
</organism>
<proteinExistence type="inferred from homology"/>
<evidence type="ECO:0000259" key="5">
    <source>
        <dbReference type="PROSITE" id="PS51891"/>
    </source>
</evidence>
<keyword evidence="3" id="KW-0862">Zinc</keyword>
<dbReference type="PANTHER" id="PTHR33337:SF33">
    <property type="entry name" value="CENP-V_GFA DOMAIN-CONTAINING PROTEIN"/>
    <property type="match status" value="1"/>
</dbReference>
<evidence type="ECO:0000256" key="1">
    <source>
        <dbReference type="ARBA" id="ARBA00005495"/>
    </source>
</evidence>
<keyword evidence="2" id="KW-0479">Metal-binding</keyword>